<dbReference type="Proteomes" id="UP000095284">
    <property type="component" value="Unplaced"/>
</dbReference>
<dbReference type="AlphaFoldDB" id="A0A1I7S7F3"/>
<comment type="function">
    <text evidence="2">Has a role in nuclear-cytoplasmic transport of proteins and mRNAs.</text>
</comment>
<dbReference type="GO" id="GO:0051028">
    <property type="term" value="P:mRNA transport"/>
    <property type="evidence" value="ECO:0007669"/>
    <property type="project" value="UniProtKB-UniRule"/>
</dbReference>
<name>A0A1I7S7F3_BURXY</name>
<evidence type="ECO:0000313" key="7">
    <source>
        <dbReference type="WBParaSite" id="BXY_0894400.1"/>
    </source>
</evidence>
<dbReference type="OrthoDB" id="6507044at2759"/>
<evidence type="ECO:0000256" key="2">
    <source>
        <dbReference type="RuleBase" id="RU369002"/>
    </source>
</evidence>
<dbReference type="Gene3D" id="3.10.450.50">
    <property type="match status" value="1"/>
</dbReference>
<feature type="domain" description="NTF2" evidence="3">
    <location>
        <begin position="10"/>
        <end position="127"/>
    </location>
</feature>
<evidence type="ECO:0000313" key="5">
    <source>
        <dbReference type="Proteomes" id="UP000095284"/>
    </source>
</evidence>
<dbReference type="GO" id="GO:0006606">
    <property type="term" value="P:protein import into nucleus"/>
    <property type="evidence" value="ECO:0007669"/>
    <property type="project" value="UniProtKB-ARBA"/>
</dbReference>
<keyword evidence="2" id="KW-0539">Nucleus</keyword>
<dbReference type="PROSITE" id="PS50177">
    <property type="entry name" value="NTF2_DOMAIN"/>
    <property type="match status" value="1"/>
</dbReference>
<gene>
    <name evidence="4" type="ORF">BXYJ_LOCUS1576</name>
</gene>
<dbReference type="WBParaSite" id="BXY_0894400.1">
    <property type="protein sequence ID" value="BXY_0894400.1"/>
    <property type="gene ID" value="BXY_0894400"/>
</dbReference>
<reference evidence="4" key="2">
    <citation type="submission" date="2020-09" db="EMBL/GenBank/DDBJ databases">
        <authorList>
            <person name="Kikuchi T."/>
        </authorList>
    </citation>
    <scope>NUCLEOTIDE SEQUENCE</scope>
    <source>
        <strain evidence="4">Ka4C1</strain>
    </source>
</reference>
<evidence type="ECO:0000313" key="6">
    <source>
        <dbReference type="Proteomes" id="UP000659654"/>
    </source>
</evidence>
<dbReference type="EMBL" id="CAJFCV020000001">
    <property type="protein sequence ID" value="CAG9085027.1"/>
    <property type="molecule type" value="Genomic_DNA"/>
</dbReference>
<reference evidence="7" key="1">
    <citation type="submission" date="2016-11" db="UniProtKB">
        <authorList>
            <consortium name="WormBaseParasite"/>
        </authorList>
    </citation>
    <scope>IDENTIFICATION</scope>
</reference>
<dbReference type="Pfam" id="PF02136">
    <property type="entry name" value="NTF2"/>
    <property type="match status" value="1"/>
</dbReference>
<comment type="subcellular location">
    <subcellularLocation>
        <location evidence="2">Cytoplasm</location>
    </subcellularLocation>
    <subcellularLocation>
        <location evidence="2">Nucleus</location>
    </subcellularLocation>
</comment>
<dbReference type="Proteomes" id="UP000659654">
    <property type="component" value="Unassembled WGS sequence"/>
</dbReference>
<evidence type="ECO:0000256" key="1">
    <source>
        <dbReference type="ARBA" id="ARBA00022490"/>
    </source>
</evidence>
<evidence type="ECO:0000259" key="3">
    <source>
        <dbReference type="PROSITE" id="PS50177"/>
    </source>
</evidence>
<keyword evidence="1 2" id="KW-0963">Cytoplasm</keyword>
<dbReference type="Proteomes" id="UP000582659">
    <property type="component" value="Unassembled WGS sequence"/>
</dbReference>
<keyword evidence="2" id="KW-0653">Protein transport</keyword>
<dbReference type="GO" id="GO:0005737">
    <property type="term" value="C:cytoplasm"/>
    <property type="evidence" value="ECO:0007669"/>
    <property type="project" value="UniProtKB-SubCell"/>
</dbReference>
<organism evidence="5 7">
    <name type="scientific">Bursaphelenchus xylophilus</name>
    <name type="common">Pinewood nematode worm</name>
    <name type="synonym">Aphelenchoides xylophilus</name>
    <dbReference type="NCBI Taxonomy" id="6326"/>
    <lineage>
        <taxon>Eukaryota</taxon>
        <taxon>Metazoa</taxon>
        <taxon>Ecdysozoa</taxon>
        <taxon>Nematoda</taxon>
        <taxon>Chromadorea</taxon>
        <taxon>Rhabditida</taxon>
        <taxon>Tylenchina</taxon>
        <taxon>Tylenchomorpha</taxon>
        <taxon>Aphelenchoidea</taxon>
        <taxon>Aphelenchoididae</taxon>
        <taxon>Bursaphelenchus</taxon>
    </lineage>
</organism>
<proteinExistence type="predicted"/>
<dbReference type="GO" id="GO:0005635">
    <property type="term" value="C:nuclear envelope"/>
    <property type="evidence" value="ECO:0007669"/>
    <property type="project" value="UniProtKB-ARBA"/>
</dbReference>
<dbReference type="InterPro" id="IPR018222">
    <property type="entry name" value="Nuclear_transport_factor_2_euk"/>
</dbReference>
<dbReference type="SUPFAM" id="SSF54427">
    <property type="entry name" value="NTF2-like"/>
    <property type="match status" value="1"/>
</dbReference>
<accession>A0A1I7S7F3</accession>
<dbReference type="InterPro" id="IPR045875">
    <property type="entry name" value="NTF2"/>
</dbReference>
<dbReference type="EMBL" id="CAJFDI010000001">
    <property type="protein sequence ID" value="CAD5209720.1"/>
    <property type="molecule type" value="Genomic_DNA"/>
</dbReference>
<keyword evidence="6" id="KW-1185">Reference proteome</keyword>
<dbReference type="FunFam" id="3.10.450.50:FF:000005">
    <property type="entry name" value="Nuclear transport factor 2"/>
    <property type="match status" value="1"/>
</dbReference>
<dbReference type="SMR" id="A0A1I7S7F3"/>
<dbReference type="PANTHER" id="PTHR12612">
    <property type="entry name" value="NUCLEAR TRANSPORT FACTOR 2"/>
    <property type="match status" value="1"/>
</dbReference>
<keyword evidence="2" id="KW-0813">Transport</keyword>
<dbReference type="InterPro" id="IPR032710">
    <property type="entry name" value="NTF2-like_dom_sf"/>
</dbReference>
<dbReference type="InterPro" id="IPR002075">
    <property type="entry name" value="NTF2_dom"/>
</dbReference>
<evidence type="ECO:0000313" key="4">
    <source>
        <dbReference type="EMBL" id="CAD5209720.1"/>
    </source>
</evidence>
<sequence length="132" mass="14743">MNYNPNFEQIGNALIQLYYSKFDVPDGATRAAGLQELYDPEASIMTFEGSQVRGRQAILEKFGTLPFQQIQRAITKVDCQPLADGSVAIAVFGQLKTDEDPVNSFTQFFVLKPNGGSFFIANEIFRLVLHDM</sequence>
<protein>
    <recommendedName>
        <fullName evidence="2">NTF2-related export protein</fullName>
    </recommendedName>
</protein>
<dbReference type="CDD" id="cd00780">
    <property type="entry name" value="NTF2"/>
    <property type="match status" value="1"/>
</dbReference>